<accession>A0A7W4VVY7</accession>
<dbReference type="InterPro" id="IPR025734">
    <property type="entry name" value="EspG"/>
</dbReference>
<comment type="caution">
    <text evidence="5">The sequence shown here is derived from an EMBL/GenBank/DDBJ whole genome shotgun (WGS) entry which is preliminary data.</text>
</comment>
<organism evidence="5 6">
    <name type="scientific">Nocardioides soli</name>
    <dbReference type="NCBI Taxonomy" id="1036020"/>
    <lineage>
        <taxon>Bacteria</taxon>
        <taxon>Bacillati</taxon>
        <taxon>Actinomycetota</taxon>
        <taxon>Actinomycetes</taxon>
        <taxon>Propionibacteriales</taxon>
        <taxon>Nocardioidaceae</taxon>
        <taxon>Nocardioides</taxon>
    </lineage>
</organism>
<protein>
    <submittedName>
        <fullName evidence="5">Uncharacterized protein</fullName>
    </submittedName>
</protein>
<evidence type="ECO:0000256" key="3">
    <source>
        <dbReference type="ARBA" id="ARBA00022490"/>
    </source>
</evidence>
<proteinExistence type="inferred from homology"/>
<comment type="subcellular location">
    <subcellularLocation>
        <location evidence="1">Cytoplasm</location>
    </subcellularLocation>
</comment>
<dbReference type="EMBL" id="JACHWR010000002">
    <property type="protein sequence ID" value="MBB3042508.1"/>
    <property type="molecule type" value="Genomic_DNA"/>
</dbReference>
<evidence type="ECO:0000256" key="2">
    <source>
        <dbReference type="ARBA" id="ARBA00006411"/>
    </source>
</evidence>
<keyword evidence="6" id="KW-1185">Reference proteome</keyword>
<dbReference type="Proteomes" id="UP000589626">
    <property type="component" value="Unassembled WGS sequence"/>
</dbReference>
<evidence type="ECO:0000313" key="6">
    <source>
        <dbReference type="Proteomes" id="UP000589626"/>
    </source>
</evidence>
<reference evidence="5 6" key="1">
    <citation type="submission" date="2020-08" db="EMBL/GenBank/DDBJ databases">
        <title>Sequencing the genomes of 1000 actinobacteria strains.</title>
        <authorList>
            <person name="Klenk H.-P."/>
        </authorList>
    </citation>
    <scope>NUCLEOTIDE SEQUENCE [LARGE SCALE GENOMIC DNA]</scope>
    <source>
        <strain evidence="5 6">DSM 105498</strain>
    </source>
</reference>
<sequence>MPTIDLGVAPVTPAPVGLLAALPRRLTLTLPELHLVAERAGDAPLPFDIRPTGFAGADESAYLDALAALPEPDAALTRRGLLHGDAVDEGLLGAVGLIAAPTVALDLDVRAGPGRTKAWHRQSGGAVAALATADGIVFELAWFPVDRWGEELARAAVLPETVAVGSSAVPDGLDLPYELLDAAAEAARSGRRDLLSVLVAEHATDCRGPGGAPLPELDLLTLLEGLTSECRGRLRALVADVSGATTEVVGVVSWLLLADGWRSLRPRRVASVSRMTVLRVTPPELALALAPVLAEVAR</sequence>
<dbReference type="RefSeq" id="WP_183592468.1">
    <property type="nucleotide sequence ID" value="NZ_JACHWR010000002.1"/>
</dbReference>
<comment type="similarity">
    <text evidence="2">Belongs to the EspG family.</text>
</comment>
<keyword evidence="4" id="KW-0143">Chaperone</keyword>
<evidence type="ECO:0000256" key="1">
    <source>
        <dbReference type="ARBA" id="ARBA00004496"/>
    </source>
</evidence>
<gene>
    <name evidence="5" type="ORF">FHU40_002326</name>
</gene>
<evidence type="ECO:0000313" key="5">
    <source>
        <dbReference type="EMBL" id="MBB3042508.1"/>
    </source>
</evidence>
<keyword evidence="3" id="KW-0963">Cytoplasm</keyword>
<evidence type="ECO:0000256" key="4">
    <source>
        <dbReference type="ARBA" id="ARBA00023186"/>
    </source>
</evidence>
<dbReference type="AlphaFoldDB" id="A0A7W4VVY7"/>
<name>A0A7W4VVY7_9ACTN</name>
<dbReference type="Pfam" id="PF14011">
    <property type="entry name" value="ESX-1_EspG"/>
    <property type="match status" value="1"/>
</dbReference>